<feature type="domain" description="ABC transporter" evidence="5">
    <location>
        <begin position="5"/>
        <end position="254"/>
    </location>
</feature>
<evidence type="ECO:0000313" key="6">
    <source>
        <dbReference type="EMBL" id="MBB4967303.1"/>
    </source>
</evidence>
<dbReference type="EMBL" id="JACHJS010000001">
    <property type="protein sequence ID" value="MBB4967303.1"/>
    <property type="molecule type" value="Genomic_DNA"/>
</dbReference>
<dbReference type="PANTHER" id="PTHR43776:SF7">
    <property type="entry name" value="D,D-DIPEPTIDE TRANSPORT ATP-BINDING PROTEIN DDPF-RELATED"/>
    <property type="match status" value="1"/>
</dbReference>
<dbReference type="NCBIfam" id="NF007739">
    <property type="entry name" value="PRK10419.1"/>
    <property type="match status" value="2"/>
</dbReference>
<keyword evidence="2" id="KW-0813">Transport</keyword>
<dbReference type="NCBIfam" id="NF008453">
    <property type="entry name" value="PRK11308.1"/>
    <property type="match status" value="2"/>
</dbReference>
<dbReference type="SMART" id="SM00382">
    <property type="entry name" value="AAA"/>
    <property type="match status" value="2"/>
</dbReference>
<dbReference type="AlphaFoldDB" id="A0A7W7T662"/>
<dbReference type="InterPro" id="IPR003439">
    <property type="entry name" value="ABC_transporter-like_ATP-bd"/>
</dbReference>
<protein>
    <submittedName>
        <fullName evidence="6">Peptide/nickel transport system ATP-binding protein</fullName>
    </submittedName>
</protein>
<dbReference type="GO" id="GO:0016887">
    <property type="term" value="F:ATP hydrolysis activity"/>
    <property type="evidence" value="ECO:0007669"/>
    <property type="project" value="InterPro"/>
</dbReference>
<dbReference type="Gene3D" id="3.40.50.300">
    <property type="entry name" value="P-loop containing nucleotide triphosphate hydrolases"/>
    <property type="match status" value="2"/>
</dbReference>
<dbReference type="InterPro" id="IPR027417">
    <property type="entry name" value="P-loop_NTPase"/>
</dbReference>
<keyword evidence="3" id="KW-0547">Nucleotide-binding</keyword>
<dbReference type="PROSITE" id="PS50893">
    <property type="entry name" value="ABC_TRANSPORTER_2"/>
    <property type="match status" value="2"/>
</dbReference>
<accession>A0A7W7T662</accession>
<comment type="similarity">
    <text evidence="1">Belongs to the ABC transporter superfamily.</text>
</comment>
<dbReference type="CDD" id="cd03257">
    <property type="entry name" value="ABC_NikE_OppD_transporters"/>
    <property type="match status" value="2"/>
</dbReference>
<keyword evidence="4 6" id="KW-0067">ATP-binding</keyword>
<dbReference type="PANTHER" id="PTHR43776">
    <property type="entry name" value="TRANSPORT ATP-BINDING PROTEIN"/>
    <property type="match status" value="1"/>
</dbReference>
<name>A0A7W7T662_9PSEU</name>
<evidence type="ECO:0000259" key="5">
    <source>
        <dbReference type="PROSITE" id="PS50893"/>
    </source>
</evidence>
<gene>
    <name evidence="6" type="ORF">F4559_004662</name>
</gene>
<dbReference type="InterPro" id="IPR050319">
    <property type="entry name" value="ABC_transp_ATP-bind"/>
</dbReference>
<evidence type="ECO:0000256" key="3">
    <source>
        <dbReference type="ARBA" id="ARBA00022741"/>
    </source>
</evidence>
<dbReference type="InterPro" id="IPR003593">
    <property type="entry name" value="AAA+_ATPase"/>
</dbReference>
<evidence type="ECO:0000256" key="1">
    <source>
        <dbReference type="ARBA" id="ARBA00005417"/>
    </source>
</evidence>
<evidence type="ECO:0000256" key="2">
    <source>
        <dbReference type="ARBA" id="ARBA00022448"/>
    </source>
</evidence>
<evidence type="ECO:0000313" key="7">
    <source>
        <dbReference type="Proteomes" id="UP000542674"/>
    </source>
</evidence>
<sequence length="516" mass="54163">MTPVLEVRDLCVSYVGRTGVVDAVTGAGFVVERGTAVALVGESGSGKTTIARAITGLLPPSARVSGTVELGGRSLVGLSEKRLRALRGRVVSLVPQDPTAALNPVVPVGAQVAEALLVHDLAGRREARVLATALLTAAGLPDAEARARQYPHELSGGMRQRVLIAMALACGPELIVADEPTSSLDPTVRALVLDHLAALTERSGTALVLITHDLAVAARRAGHLVVLSGGTVVEQGPPTLLDVPAHPVTKALAADAPALNPARLRPSTATDEVLLEVESLTKVYAAARSGRPTTAVEDVSFTVRKGETVALVGESGAGKSTLARLLLRLDDPTSGRIRFAGRDLAGLRSREFRRRIQLVFQDPFSSLDPRYTAAELIAEPLRAFGIRDRSVAELADRVALPPALLRRRPAELSGGQCQRVAIARALAPDPDLVVCDEPASALDVSVQAQVLRLLADLQQASGLAVVFISHDLAAVRQVADRVAVLRSGRVVELGPADRVLVEPAHPYTRTLLEAGP</sequence>
<dbReference type="Pfam" id="PF08352">
    <property type="entry name" value="oligo_HPY"/>
    <property type="match status" value="1"/>
</dbReference>
<comment type="caution">
    <text evidence="6">The sequence shown here is derived from an EMBL/GenBank/DDBJ whole genome shotgun (WGS) entry which is preliminary data.</text>
</comment>
<dbReference type="RefSeq" id="WP_184671906.1">
    <property type="nucleotide sequence ID" value="NZ_BAABAI010000009.1"/>
</dbReference>
<proteinExistence type="inferred from homology"/>
<keyword evidence="7" id="KW-1185">Reference proteome</keyword>
<dbReference type="InterPro" id="IPR013563">
    <property type="entry name" value="Oligopep_ABC_C"/>
</dbReference>
<dbReference type="GO" id="GO:0055085">
    <property type="term" value="P:transmembrane transport"/>
    <property type="evidence" value="ECO:0007669"/>
    <property type="project" value="UniProtKB-ARBA"/>
</dbReference>
<dbReference type="Pfam" id="PF00005">
    <property type="entry name" value="ABC_tran"/>
    <property type="match status" value="2"/>
</dbReference>
<evidence type="ECO:0000256" key="4">
    <source>
        <dbReference type="ARBA" id="ARBA00022840"/>
    </source>
</evidence>
<organism evidence="6 7">
    <name type="scientific">Saccharothrix violaceirubra</name>
    <dbReference type="NCBI Taxonomy" id="413306"/>
    <lineage>
        <taxon>Bacteria</taxon>
        <taxon>Bacillati</taxon>
        <taxon>Actinomycetota</taxon>
        <taxon>Actinomycetes</taxon>
        <taxon>Pseudonocardiales</taxon>
        <taxon>Pseudonocardiaceae</taxon>
        <taxon>Saccharothrix</taxon>
    </lineage>
</organism>
<dbReference type="GO" id="GO:0005524">
    <property type="term" value="F:ATP binding"/>
    <property type="evidence" value="ECO:0007669"/>
    <property type="project" value="UniProtKB-KW"/>
</dbReference>
<dbReference type="InterPro" id="IPR017871">
    <property type="entry name" value="ABC_transporter-like_CS"/>
</dbReference>
<dbReference type="GO" id="GO:0015833">
    <property type="term" value="P:peptide transport"/>
    <property type="evidence" value="ECO:0007669"/>
    <property type="project" value="InterPro"/>
</dbReference>
<reference evidence="6 7" key="1">
    <citation type="submission" date="2020-08" db="EMBL/GenBank/DDBJ databases">
        <title>Sequencing the genomes of 1000 actinobacteria strains.</title>
        <authorList>
            <person name="Klenk H.-P."/>
        </authorList>
    </citation>
    <scope>NUCLEOTIDE SEQUENCE [LARGE SCALE GENOMIC DNA]</scope>
    <source>
        <strain evidence="6 7">DSM 45084</strain>
    </source>
</reference>
<dbReference type="Proteomes" id="UP000542674">
    <property type="component" value="Unassembled WGS sequence"/>
</dbReference>
<dbReference type="SUPFAM" id="SSF52540">
    <property type="entry name" value="P-loop containing nucleoside triphosphate hydrolases"/>
    <property type="match status" value="2"/>
</dbReference>
<feature type="domain" description="ABC transporter" evidence="5">
    <location>
        <begin position="275"/>
        <end position="512"/>
    </location>
</feature>
<dbReference type="PROSITE" id="PS00211">
    <property type="entry name" value="ABC_TRANSPORTER_1"/>
    <property type="match status" value="2"/>
</dbReference>